<dbReference type="RefSeq" id="WP_184202749.1">
    <property type="nucleotide sequence ID" value="NZ_JACIIV010000036.1"/>
</dbReference>
<organism evidence="2 3">
    <name type="scientific">Polymorphobacter multimanifer</name>
    <dbReference type="NCBI Taxonomy" id="1070431"/>
    <lineage>
        <taxon>Bacteria</taxon>
        <taxon>Pseudomonadati</taxon>
        <taxon>Pseudomonadota</taxon>
        <taxon>Alphaproteobacteria</taxon>
        <taxon>Sphingomonadales</taxon>
        <taxon>Sphingosinicellaceae</taxon>
        <taxon>Polymorphobacter</taxon>
    </lineage>
</organism>
<evidence type="ECO:0000256" key="1">
    <source>
        <dbReference type="SAM" id="Phobius"/>
    </source>
</evidence>
<feature type="transmembrane region" description="Helical" evidence="1">
    <location>
        <begin position="180"/>
        <end position="204"/>
    </location>
</feature>
<dbReference type="InterPro" id="IPR021913">
    <property type="entry name" value="DUF3526"/>
</dbReference>
<evidence type="ECO:0000313" key="3">
    <source>
        <dbReference type="Proteomes" id="UP000538147"/>
    </source>
</evidence>
<dbReference type="PANTHER" id="PTHR43471">
    <property type="entry name" value="ABC TRANSPORTER PERMEASE"/>
    <property type="match status" value="1"/>
</dbReference>
<dbReference type="PANTHER" id="PTHR43471:SF14">
    <property type="entry name" value="ABC-2 TYPE TRANSPORT SYSTEM PERMEASE PROTEIN"/>
    <property type="match status" value="1"/>
</dbReference>
<gene>
    <name evidence="2" type="ORF">FHS79_003422</name>
</gene>
<dbReference type="Proteomes" id="UP000538147">
    <property type="component" value="Unassembled WGS sequence"/>
</dbReference>
<feature type="transmembrane region" description="Helical" evidence="1">
    <location>
        <begin position="422"/>
        <end position="442"/>
    </location>
</feature>
<comment type="caution">
    <text evidence="2">The sequence shown here is derived from an EMBL/GenBank/DDBJ whole genome shotgun (WGS) entry which is preliminary data.</text>
</comment>
<sequence length="451" mass="46910">MLDLIAIETRQLRRDIVAVIALVVIFLAACLAVANGRALLTAQQAGREAAAAETAKAEAAIAEKFAEPMEPTDAIYLPFRINMGIAAPLPPLLDASAGRAGFDSYATTANLRARADTLFKRTQLGNPELLARGSFDLGFVAIIIAPLLLIGLGHGVFVADRDSGTARLVLAQAGGPGRLLLARSLPRLVLVIAPLLLALGWLLMAGPSVPGRATSALSWGLVVILYLALWWAIILFANTLRITAETAALALVSAWALVTLVLPALITAIAQIAYPPPSRFEQIAAARAAEIAATSAWDNDHKKPPAGDVAGAIADLRRSVAIGTSVEAAVTPINQAFDDRLERQQTAVATLSLLSPARIAADALAISAGTDSASALAFRRSAAAYVQALKAPMIQLAKDGTAITTAAYAALPRYSPPPPQPAPFAAIIYLAAASSAIGLLAARRFSGIRLD</sequence>
<feature type="transmembrane region" description="Helical" evidence="1">
    <location>
        <begin position="249"/>
        <end position="274"/>
    </location>
</feature>
<feature type="transmembrane region" description="Helical" evidence="1">
    <location>
        <begin position="216"/>
        <end position="237"/>
    </location>
</feature>
<evidence type="ECO:0000313" key="2">
    <source>
        <dbReference type="EMBL" id="MBB6229221.1"/>
    </source>
</evidence>
<name>A0A841LC01_9SPHN</name>
<feature type="transmembrane region" description="Helical" evidence="1">
    <location>
        <begin position="137"/>
        <end position="159"/>
    </location>
</feature>
<keyword evidence="3" id="KW-1185">Reference proteome</keyword>
<keyword evidence="1" id="KW-0812">Transmembrane</keyword>
<dbReference type="Pfam" id="PF12040">
    <property type="entry name" value="DUF3526"/>
    <property type="match status" value="1"/>
</dbReference>
<accession>A0A841LC01</accession>
<keyword evidence="1" id="KW-0472">Membrane</keyword>
<reference evidence="2 3" key="1">
    <citation type="submission" date="2020-08" db="EMBL/GenBank/DDBJ databases">
        <title>Genomic Encyclopedia of Type Strains, Phase IV (KMG-IV): sequencing the most valuable type-strain genomes for metagenomic binning, comparative biology and taxonomic classification.</title>
        <authorList>
            <person name="Goeker M."/>
        </authorList>
    </citation>
    <scope>NUCLEOTIDE SEQUENCE [LARGE SCALE GENOMIC DNA]</scope>
    <source>
        <strain evidence="2 3">DSM 102189</strain>
    </source>
</reference>
<dbReference type="AlphaFoldDB" id="A0A841LC01"/>
<dbReference type="EMBL" id="JACIIV010000036">
    <property type="protein sequence ID" value="MBB6229221.1"/>
    <property type="molecule type" value="Genomic_DNA"/>
</dbReference>
<feature type="transmembrane region" description="Helical" evidence="1">
    <location>
        <begin position="16"/>
        <end position="34"/>
    </location>
</feature>
<keyword evidence="1" id="KW-1133">Transmembrane helix</keyword>
<proteinExistence type="predicted"/>
<protein>
    <submittedName>
        <fullName evidence="2">ABC-2 type transport system permease protein</fullName>
    </submittedName>
</protein>